<proteinExistence type="predicted"/>
<feature type="domain" description="TRPM-like" evidence="1">
    <location>
        <begin position="48"/>
        <end position="135"/>
    </location>
</feature>
<feature type="non-terminal residue" evidence="2">
    <location>
        <position position="1"/>
    </location>
</feature>
<dbReference type="InterPro" id="IPR057366">
    <property type="entry name" value="TRPM-like"/>
</dbReference>
<evidence type="ECO:0000259" key="1">
    <source>
        <dbReference type="Pfam" id="PF25508"/>
    </source>
</evidence>
<name>A0A820I5J9_9BILA</name>
<organism evidence="2 3">
    <name type="scientific">Rotaria sordida</name>
    <dbReference type="NCBI Taxonomy" id="392033"/>
    <lineage>
        <taxon>Eukaryota</taxon>
        <taxon>Metazoa</taxon>
        <taxon>Spiralia</taxon>
        <taxon>Gnathifera</taxon>
        <taxon>Rotifera</taxon>
        <taxon>Eurotatoria</taxon>
        <taxon>Bdelloidea</taxon>
        <taxon>Philodinida</taxon>
        <taxon>Philodinidae</taxon>
        <taxon>Rotaria</taxon>
    </lineage>
</organism>
<gene>
    <name evidence="2" type="ORF">JBS370_LOCUS40526</name>
</gene>
<sequence length="138" mass="16620">LFFKALIRNQINFVQLFLDHDFPLNDLFKNTDQLWKLYENENYILRHNFNDPLQSIYEDIIQPLIGTFFEVDAVFYTDEISYNHDQHTDNNIQSEATTCFHANQMDIDKELFFWSVLTSKHELALLFWARGKNKICKY</sequence>
<evidence type="ECO:0000313" key="2">
    <source>
        <dbReference type="EMBL" id="CAF4305170.1"/>
    </source>
</evidence>
<dbReference type="Proteomes" id="UP000663836">
    <property type="component" value="Unassembled WGS sequence"/>
</dbReference>
<evidence type="ECO:0000313" key="3">
    <source>
        <dbReference type="Proteomes" id="UP000663836"/>
    </source>
</evidence>
<accession>A0A820I5J9</accession>
<dbReference type="Pfam" id="PF25508">
    <property type="entry name" value="TRPM2"/>
    <property type="match status" value="1"/>
</dbReference>
<protein>
    <recommendedName>
        <fullName evidence="1">TRPM-like domain-containing protein</fullName>
    </recommendedName>
</protein>
<dbReference type="AlphaFoldDB" id="A0A820I5J9"/>
<comment type="caution">
    <text evidence="2">The sequence shown here is derived from an EMBL/GenBank/DDBJ whole genome shotgun (WGS) entry which is preliminary data.</text>
</comment>
<reference evidence="2" key="1">
    <citation type="submission" date="2021-02" db="EMBL/GenBank/DDBJ databases">
        <authorList>
            <person name="Nowell W R."/>
        </authorList>
    </citation>
    <scope>NUCLEOTIDE SEQUENCE</scope>
</reference>
<dbReference type="EMBL" id="CAJOBD010036919">
    <property type="protein sequence ID" value="CAF4305170.1"/>
    <property type="molecule type" value="Genomic_DNA"/>
</dbReference>